<evidence type="ECO:0000313" key="2">
    <source>
        <dbReference type="Proteomes" id="UP000570595"/>
    </source>
</evidence>
<organism evidence="1 2">
    <name type="scientific">Perkinsus olseni</name>
    <name type="common">Perkinsus atlanticus</name>
    <dbReference type="NCBI Taxonomy" id="32597"/>
    <lineage>
        <taxon>Eukaryota</taxon>
        <taxon>Sar</taxon>
        <taxon>Alveolata</taxon>
        <taxon>Perkinsozoa</taxon>
        <taxon>Perkinsea</taxon>
        <taxon>Perkinsida</taxon>
        <taxon>Perkinsidae</taxon>
        <taxon>Perkinsus</taxon>
    </lineage>
</organism>
<dbReference type="Proteomes" id="UP000570595">
    <property type="component" value="Unassembled WGS sequence"/>
</dbReference>
<accession>A0A7J6LZ88</accession>
<gene>
    <name evidence="1" type="ORF">FOZ61_000670</name>
</gene>
<dbReference type="AlphaFoldDB" id="A0A7J6LZ88"/>
<dbReference type="EMBL" id="JABAHT010000113">
    <property type="protein sequence ID" value="KAF4664599.1"/>
    <property type="molecule type" value="Genomic_DNA"/>
</dbReference>
<comment type="caution">
    <text evidence="1">The sequence shown here is derived from an EMBL/GenBank/DDBJ whole genome shotgun (WGS) entry which is preliminary data.</text>
</comment>
<proteinExistence type="predicted"/>
<evidence type="ECO:0000313" key="1">
    <source>
        <dbReference type="EMBL" id="KAF4664599.1"/>
    </source>
</evidence>
<name>A0A7J6LZ88_PEROL</name>
<sequence>MTSDRLTTGDGYDLVHVLETVDAAGLTSKRVWIHQANNGVFRLAIALPEGQVTKGPQVPALGVALLCDRDSVWQEDLPAPVGQCSSCGISIVRYMYIDSVPPYLLL</sequence>
<reference evidence="1 2" key="1">
    <citation type="submission" date="2020-04" db="EMBL/GenBank/DDBJ databases">
        <title>Perkinsus olseni comparative genomics.</title>
        <authorList>
            <person name="Bogema D.R."/>
        </authorList>
    </citation>
    <scope>NUCLEOTIDE SEQUENCE [LARGE SCALE GENOMIC DNA]</scope>
    <source>
        <strain evidence="1">ATCC PRA-179</strain>
    </source>
</reference>
<protein>
    <submittedName>
        <fullName evidence="1">Uncharacterized protein</fullName>
    </submittedName>
</protein>